<dbReference type="PANTHER" id="PTHR43798:SF33">
    <property type="entry name" value="HYDROLASE, PUTATIVE (AFU_ORTHOLOGUE AFUA_2G14860)-RELATED"/>
    <property type="match status" value="1"/>
</dbReference>
<dbReference type="PANTHER" id="PTHR43798">
    <property type="entry name" value="MONOACYLGLYCEROL LIPASE"/>
    <property type="match status" value="1"/>
</dbReference>
<keyword evidence="3" id="KW-1185">Reference proteome</keyword>
<dbReference type="EMBL" id="JAMZEB010000002">
    <property type="protein sequence ID" value="MCP2355762.1"/>
    <property type="molecule type" value="Genomic_DNA"/>
</dbReference>
<dbReference type="PRINTS" id="PR00111">
    <property type="entry name" value="ABHYDROLASE"/>
</dbReference>
<dbReference type="RefSeq" id="WP_253742415.1">
    <property type="nucleotide sequence ID" value="NZ_BAABKA010000001.1"/>
</dbReference>
<comment type="caution">
    <text evidence="2">The sequence shown here is derived from an EMBL/GenBank/DDBJ whole genome shotgun (WGS) entry which is preliminary data.</text>
</comment>
<accession>A0A9X2JZX9</accession>
<reference evidence="2" key="1">
    <citation type="submission" date="2022-06" db="EMBL/GenBank/DDBJ databases">
        <title>Sequencing the genomes of 1000 actinobacteria strains.</title>
        <authorList>
            <person name="Klenk H.-P."/>
        </authorList>
    </citation>
    <scope>NUCLEOTIDE SEQUENCE</scope>
    <source>
        <strain evidence="2">DSM 46694</strain>
    </source>
</reference>
<dbReference type="GO" id="GO:0003824">
    <property type="term" value="F:catalytic activity"/>
    <property type="evidence" value="ECO:0007669"/>
    <property type="project" value="InterPro"/>
</dbReference>
<protein>
    <submittedName>
        <fullName evidence="2">Pimeloyl-ACP methyl ester carboxylesterase</fullName>
    </submittedName>
</protein>
<dbReference type="Pfam" id="PF00561">
    <property type="entry name" value="Abhydrolase_1"/>
    <property type="match status" value="1"/>
</dbReference>
<name>A0A9X2JZX9_9ACTN</name>
<dbReference type="GO" id="GO:0016020">
    <property type="term" value="C:membrane"/>
    <property type="evidence" value="ECO:0007669"/>
    <property type="project" value="TreeGrafter"/>
</dbReference>
<sequence length="267" mass="28129">MSSLAYTRQGAGEPLVLLHGLGSMRDAWSPVIPALAERFDVLAVDLPGFGESEPLPERIEPLPAALAAIVADFLQGLGITSPHLAGHSLGGWVALELAAIRPAASLTLVSPAGLWRGATPLYQRASLRMIRWGTEHATGLLSRLVDHRLGRVLVLGQTHARPTRVPPDQARASIRAMGRCPGFAATLKATAKRRYLAGSPLSVPTTVAFGSRDLLLLPGVARHLDELPAGTRVGSLPGCGHVCMTDDPQAVVALITESALRPGTFHS</sequence>
<dbReference type="InterPro" id="IPR050266">
    <property type="entry name" value="AB_hydrolase_sf"/>
</dbReference>
<dbReference type="AlphaFoldDB" id="A0A9X2JZX9"/>
<dbReference type="Gene3D" id="3.40.50.1820">
    <property type="entry name" value="alpha/beta hydrolase"/>
    <property type="match status" value="1"/>
</dbReference>
<evidence type="ECO:0000313" key="2">
    <source>
        <dbReference type="EMBL" id="MCP2355762.1"/>
    </source>
</evidence>
<evidence type="ECO:0000259" key="1">
    <source>
        <dbReference type="Pfam" id="PF00561"/>
    </source>
</evidence>
<dbReference type="InterPro" id="IPR000639">
    <property type="entry name" value="Epox_hydrolase-like"/>
</dbReference>
<feature type="domain" description="AB hydrolase-1" evidence="1">
    <location>
        <begin position="14"/>
        <end position="243"/>
    </location>
</feature>
<dbReference type="InterPro" id="IPR029058">
    <property type="entry name" value="AB_hydrolase_fold"/>
</dbReference>
<proteinExistence type="predicted"/>
<dbReference type="InterPro" id="IPR000073">
    <property type="entry name" value="AB_hydrolase_1"/>
</dbReference>
<dbReference type="Proteomes" id="UP001139648">
    <property type="component" value="Unassembled WGS sequence"/>
</dbReference>
<gene>
    <name evidence="2" type="ORF">HD597_002782</name>
</gene>
<organism evidence="2 3">
    <name type="scientific">Nonomuraea thailandensis</name>
    <dbReference type="NCBI Taxonomy" id="1188745"/>
    <lineage>
        <taxon>Bacteria</taxon>
        <taxon>Bacillati</taxon>
        <taxon>Actinomycetota</taxon>
        <taxon>Actinomycetes</taxon>
        <taxon>Streptosporangiales</taxon>
        <taxon>Streptosporangiaceae</taxon>
        <taxon>Nonomuraea</taxon>
    </lineage>
</organism>
<dbReference type="PRINTS" id="PR00412">
    <property type="entry name" value="EPOXHYDRLASE"/>
</dbReference>
<dbReference type="SUPFAM" id="SSF53474">
    <property type="entry name" value="alpha/beta-Hydrolases"/>
    <property type="match status" value="1"/>
</dbReference>
<evidence type="ECO:0000313" key="3">
    <source>
        <dbReference type="Proteomes" id="UP001139648"/>
    </source>
</evidence>